<evidence type="ECO:0000259" key="8">
    <source>
        <dbReference type="PROSITE" id="PS50928"/>
    </source>
</evidence>
<feature type="transmembrane region" description="Helical" evidence="7">
    <location>
        <begin position="12"/>
        <end position="33"/>
    </location>
</feature>
<feature type="transmembrane region" description="Helical" evidence="7">
    <location>
        <begin position="109"/>
        <end position="130"/>
    </location>
</feature>
<comment type="similarity">
    <text evidence="7">Belongs to the binding-protein-dependent transport system permease family.</text>
</comment>
<reference evidence="9 10" key="1">
    <citation type="submission" date="2020-10" db="EMBL/GenBank/DDBJ databases">
        <title>Connecting structure to function with the recovery of over 1000 high-quality activated sludge metagenome-assembled genomes encoding full-length rRNA genes using long-read sequencing.</title>
        <authorList>
            <person name="Singleton C.M."/>
            <person name="Petriglieri F."/>
            <person name="Kristensen J.M."/>
            <person name="Kirkegaard R.H."/>
            <person name="Michaelsen T.Y."/>
            <person name="Andersen M.H."/>
            <person name="Karst S.M."/>
            <person name="Dueholm M.S."/>
            <person name="Nielsen P.H."/>
            <person name="Albertsen M."/>
        </authorList>
    </citation>
    <scope>NUCLEOTIDE SEQUENCE [LARGE SCALE GENOMIC DNA]</scope>
    <source>
        <strain evidence="9">Lyne_18-Q3-R50-59_MAXAC.006</strain>
    </source>
</reference>
<dbReference type="InterPro" id="IPR035906">
    <property type="entry name" value="MetI-like_sf"/>
</dbReference>
<feature type="domain" description="ABC transmembrane type-1" evidence="8">
    <location>
        <begin position="72"/>
        <end position="276"/>
    </location>
</feature>
<dbReference type="Gene3D" id="1.10.3720.10">
    <property type="entry name" value="MetI-like"/>
    <property type="match status" value="1"/>
</dbReference>
<keyword evidence="5 7" id="KW-1133">Transmembrane helix</keyword>
<dbReference type="GO" id="GO:0055085">
    <property type="term" value="P:transmembrane transport"/>
    <property type="evidence" value="ECO:0007669"/>
    <property type="project" value="InterPro"/>
</dbReference>
<feature type="transmembrane region" description="Helical" evidence="7">
    <location>
        <begin position="78"/>
        <end position="97"/>
    </location>
</feature>
<sequence>MRRRKSALREALFGYSLLLPAFALLGVFAYYPLYRLVRFSLYRPNRFGTGEVYVGPSNITDVLGGEEFRDGLWITVKYLIYTVPTGLVLGLLLALVAHRRLRGIKAFQAIFASTVATSVAVAAVVFFGLVNPKIGKFGQVSFIDLSKSDSALRGVSLTSIWQNIGLTFVIVLAGLQAVPDQLMEAAQLDGFGPVRRLFKVTLPLISPTLLFLVVVLMIFGFQAFAPMEILTNGDPAGSTETLVFKIFNRQGPSLISEGSVMALGLFGLTFIVTLIQLTILNRRVHYGE</sequence>
<feature type="transmembrane region" description="Helical" evidence="7">
    <location>
        <begin position="160"/>
        <end position="179"/>
    </location>
</feature>
<dbReference type="SUPFAM" id="SSF161098">
    <property type="entry name" value="MetI-like"/>
    <property type="match status" value="1"/>
</dbReference>
<gene>
    <name evidence="9" type="ORF">IPN02_01060</name>
</gene>
<dbReference type="PROSITE" id="PS50928">
    <property type="entry name" value="ABC_TM1"/>
    <property type="match status" value="1"/>
</dbReference>
<keyword evidence="3" id="KW-1003">Cell membrane</keyword>
<dbReference type="PANTHER" id="PTHR30193">
    <property type="entry name" value="ABC TRANSPORTER PERMEASE PROTEIN"/>
    <property type="match status" value="1"/>
</dbReference>
<dbReference type="EMBL" id="JADJZA010000001">
    <property type="protein sequence ID" value="MBK9295470.1"/>
    <property type="molecule type" value="Genomic_DNA"/>
</dbReference>
<dbReference type="CDD" id="cd06261">
    <property type="entry name" value="TM_PBP2"/>
    <property type="match status" value="1"/>
</dbReference>
<evidence type="ECO:0000256" key="4">
    <source>
        <dbReference type="ARBA" id="ARBA00022692"/>
    </source>
</evidence>
<evidence type="ECO:0000313" key="10">
    <source>
        <dbReference type="Proteomes" id="UP000727993"/>
    </source>
</evidence>
<keyword evidence="2 7" id="KW-0813">Transport</keyword>
<organism evidence="9 10">
    <name type="scientific">Candidatus Neomicrothrix subdominans</name>
    <dbReference type="NCBI Taxonomy" id="2954438"/>
    <lineage>
        <taxon>Bacteria</taxon>
        <taxon>Bacillati</taxon>
        <taxon>Actinomycetota</taxon>
        <taxon>Acidimicrobiia</taxon>
        <taxon>Acidimicrobiales</taxon>
        <taxon>Microthrixaceae</taxon>
        <taxon>Candidatus Neomicrothrix</taxon>
    </lineage>
</organism>
<dbReference type="Pfam" id="PF00528">
    <property type="entry name" value="BPD_transp_1"/>
    <property type="match status" value="1"/>
</dbReference>
<proteinExistence type="inferred from homology"/>
<protein>
    <submittedName>
        <fullName evidence="9">Sugar ABC transporter permease</fullName>
    </submittedName>
</protein>
<keyword evidence="4 7" id="KW-0812">Transmembrane</keyword>
<dbReference type="GO" id="GO:0005886">
    <property type="term" value="C:plasma membrane"/>
    <property type="evidence" value="ECO:0007669"/>
    <property type="project" value="UniProtKB-SubCell"/>
</dbReference>
<dbReference type="InterPro" id="IPR051393">
    <property type="entry name" value="ABC_transporter_permease"/>
</dbReference>
<comment type="caution">
    <text evidence="9">The sequence shown here is derived from an EMBL/GenBank/DDBJ whole genome shotgun (WGS) entry which is preliminary data.</text>
</comment>
<keyword evidence="6 7" id="KW-0472">Membrane</keyword>
<name>A0A936TEG9_9ACTN</name>
<evidence type="ECO:0000256" key="2">
    <source>
        <dbReference type="ARBA" id="ARBA00022448"/>
    </source>
</evidence>
<evidence type="ECO:0000256" key="7">
    <source>
        <dbReference type="RuleBase" id="RU363032"/>
    </source>
</evidence>
<dbReference type="AlphaFoldDB" id="A0A936TEG9"/>
<feature type="transmembrane region" description="Helical" evidence="7">
    <location>
        <begin position="200"/>
        <end position="225"/>
    </location>
</feature>
<comment type="subcellular location">
    <subcellularLocation>
        <location evidence="1 7">Cell membrane</location>
        <topology evidence="1 7">Multi-pass membrane protein</topology>
    </subcellularLocation>
</comment>
<dbReference type="Proteomes" id="UP000727993">
    <property type="component" value="Unassembled WGS sequence"/>
</dbReference>
<evidence type="ECO:0000256" key="3">
    <source>
        <dbReference type="ARBA" id="ARBA00022475"/>
    </source>
</evidence>
<evidence type="ECO:0000256" key="6">
    <source>
        <dbReference type="ARBA" id="ARBA00023136"/>
    </source>
</evidence>
<accession>A0A936TEG9</accession>
<evidence type="ECO:0000256" key="1">
    <source>
        <dbReference type="ARBA" id="ARBA00004651"/>
    </source>
</evidence>
<dbReference type="InterPro" id="IPR000515">
    <property type="entry name" value="MetI-like"/>
</dbReference>
<feature type="transmembrane region" description="Helical" evidence="7">
    <location>
        <begin position="260"/>
        <end position="280"/>
    </location>
</feature>
<evidence type="ECO:0000313" key="9">
    <source>
        <dbReference type="EMBL" id="MBK9295470.1"/>
    </source>
</evidence>
<dbReference type="PANTHER" id="PTHR30193:SF37">
    <property type="entry name" value="INNER MEMBRANE ABC TRANSPORTER PERMEASE PROTEIN YCJO"/>
    <property type="match status" value="1"/>
</dbReference>
<evidence type="ECO:0000256" key="5">
    <source>
        <dbReference type="ARBA" id="ARBA00022989"/>
    </source>
</evidence>